<evidence type="ECO:0000313" key="1">
    <source>
        <dbReference type="EMBL" id="QJW97557.1"/>
    </source>
</evidence>
<dbReference type="Proteomes" id="UP000503447">
    <property type="component" value="Chromosome"/>
</dbReference>
<protein>
    <recommendedName>
        <fullName evidence="3">Addiction module protein</fullName>
    </recommendedName>
</protein>
<sequence>MSVEAALATLAALPVADRIRAAQVLWDSIPEGDAPDRLTDEQRRLFARRTAELDATPGIALTWEQIKARVKGPQ</sequence>
<dbReference type="RefSeq" id="WP_171472903.1">
    <property type="nucleotide sequence ID" value="NZ_CP053452.2"/>
</dbReference>
<name>A0A6M5YTZ6_9BACT</name>
<keyword evidence="2" id="KW-1185">Reference proteome</keyword>
<dbReference type="KEGG" id="ftj:FTUN_5132"/>
<dbReference type="Pfam" id="PF09720">
    <property type="entry name" value="Unstab_antitox"/>
    <property type="match status" value="1"/>
</dbReference>
<gene>
    <name evidence="1" type="ORF">FTUN_5132</name>
</gene>
<organism evidence="1 2">
    <name type="scientific">Frigoriglobus tundricola</name>
    <dbReference type="NCBI Taxonomy" id="2774151"/>
    <lineage>
        <taxon>Bacteria</taxon>
        <taxon>Pseudomonadati</taxon>
        <taxon>Planctomycetota</taxon>
        <taxon>Planctomycetia</taxon>
        <taxon>Gemmatales</taxon>
        <taxon>Gemmataceae</taxon>
        <taxon>Frigoriglobus</taxon>
    </lineage>
</organism>
<proteinExistence type="predicted"/>
<accession>A0A6M5YTZ6</accession>
<dbReference type="NCBIfam" id="TIGR02574">
    <property type="entry name" value="stabl_TIGR02574"/>
    <property type="match status" value="1"/>
</dbReference>
<dbReference type="EMBL" id="CP053452">
    <property type="protein sequence ID" value="QJW97557.1"/>
    <property type="molecule type" value="Genomic_DNA"/>
</dbReference>
<evidence type="ECO:0008006" key="3">
    <source>
        <dbReference type="Google" id="ProtNLM"/>
    </source>
</evidence>
<dbReference type="AlphaFoldDB" id="A0A6M5YTZ6"/>
<evidence type="ECO:0000313" key="2">
    <source>
        <dbReference type="Proteomes" id="UP000503447"/>
    </source>
</evidence>
<dbReference type="InterPro" id="IPR013406">
    <property type="entry name" value="CHP02574_addiction_mod"/>
</dbReference>
<reference evidence="2" key="1">
    <citation type="submission" date="2020-05" db="EMBL/GenBank/DDBJ databases">
        <title>Frigoriglobus tundricola gen. nov., sp. nov., a psychrotolerant cellulolytic planctomycete of the family Gemmataceae with two divergent copies of 16S rRNA gene.</title>
        <authorList>
            <person name="Kulichevskaya I.S."/>
            <person name="Ivanova A.A."/>
            <person name="Naumoff D.G."/>
            <person name="Beletsky A.V."/>
            <person name="Rijpstra W.I.C."/>
            <person name="Sinninghe Damste J.S."/>
            <person name="Mardanov A.V."/>
            <person name="Ravin N.V."/>
            <person name="Dedysh S.N."/>
        </authorList>
    </citation>
    <scope>NUCLEOTIDE SEQUENCE [LARGE SCALE GENOMIC DNA]</scope>
    <source>
        <strain evidence="2">PL17</strain>
    </source>
</reference>